<dbReference type="Gene3D" id="3.20.20.80">
    <property type="entry name" value="Glycosidases"/>
    <property type="match status" value="1"/>
</dbReference>
<dbReference type="STRING" id="86105.NF27_ES00030"/>
<accession>A0A0C1MYX3</accession>
<feature type="domain" description="GTA TIM-barrel-like" evidence="1">
    <location>
        <begin position="2"/>
        <end position="142"/>
    </location>
</feature>
<dbReference type="AlphaFoldDB" id="A0A0C1MYX3"/>
<dbReference type="EMBL" id="JSWE01000118">
    <property type="protein sequence ID" value="KIE05156.1"/>
    <property type="molecule type" value="Genomic_DNA"/>
</dbReference>
<dbReference type="Pfam" id="PF13547">
    <property type="entry name" value="GTA_TIM"/>
    <property type="match status" value="1"/>
</dbReference>
<evidence type="ECO:0000259" key="1">
    <source>
        <dbReference type="Pfam" id="PF13547"/>
    </source>
</evidence>
<proteinExistence type="predicted"/>
<evidence type="ECO:0000313" key="2">
    <source>
        <dbReference type="EMBL" id="KIE05156.1"/>
    </source>
</evidence>
<dbReference type="Proteomes" id="UP000031258">
    <property type="component" value="Unassembled WGS sequence"/>
</dbReference>
<protein>
    <recommendedName>
        <fullName evidence="1">GTA TIM-barrel-like domain-containing protein</fullName>
    </recommendedName>
</protein>
<gene>
    <name evidence="2" type="ORF">NF27_ES00030</name>
</gene>
<dbReference type="InterPro" id="IPR025195">
    <property type="entry name" value="GTA_TIM_dom"/>
</dbReference>
<sequence length="147" mass="17381">MIDLASKVKSLVGEKVELTYAANWDEYYHTEGGWYHLDKLWVSPDISFIGINAYFPLTDNLLQKEITYKIIRKGWEGGEYFDYFKDTKGAKHPLAPEWAIKNIEYWWKNYHINPDVKYTDWKPKMKRIAFTELGFPSIDGCTKPLYI</sequence>
<organism evidence="2 3">
    <name type="scientific">Candidatus Jidaibacter acanthamoebae</name>
    <dbReference type="NCBI Taxonomy" id="86105"/>
    <lineage>
        <taxon>Bacteria</taxon>
        <taxon>Pseudomonadati</taxon>
        <taxon>Pseudomonadota</taxon>
        <taxon>Alphaproteobacteria</taxon>
        <taxon>Rickettsiales</taxon>
        <taxon>Candidatus Midichloriaceae</taxon>
        <taxon>Candidatus Jidaibacter</taxon>
    </lineage>
</organism>
<reference evidence="2 3" key="1">
    <citation type="submission" date="2014-11" db="EMBL/GenBank/DDBJ databases">
        <title>A Rickettsiales Symbiont of Amoebae With Ancient Features.</title>
        <authorList>
            <person name="Schulz F."/>
            <person name="Martijn J."/>
            <person name="Wascher F."/>
            <person name="Kostanjsek R."/>
            <person name="Ettema T.J."/>
            <person name="Horn M."/>
        </authorList>
    </citation>
    <scope>NUCLEOTIDE SEQUENCE [LARGE SCALE GENOMIC DNA]</scope>
    <source>
        <strain evidence="2 3">UWC36</strain>
    </source>
</reference>
<name>A0A0C1MYX3_9RICK</name>
<evidence type="ECO:0000313" key="3">
    <source>
        <dbReference type="Proteomes" id="UP000031258"/>
    </source>
</evidence>
<dbReference type="OrthoDB" id="8445115at2"/>
<keyword evidence="3" id="KW-1185">Reference proteome</keyword>
<comment type="caution">
    <text evidence="2">The sequence shown here is derived from an EMBL/GenBank/DDBJ whole genome shotgun (WGS) entry which is preliminary data.</text>
</comment>